<gene>
    <name evidence="2" type="ORF">CCM_02574</name>
</gene>
<dbReference type="AlphaFoldDB" id="G3JAI7"/>
<dbReference type="HOGENOM" id="CLU_513877_0_0_1"/>
<evidence type="ECO:0000256" key="1">
    <source>
        <dbReference type="SAM" id="MobiDB-lite"/>
    </source>
</evidence>
<dbReference type="GeneID" id="18164601"/>
<dbReference type="RefSeq" id="XP_006667789.1">
    <property type="nucleotide sequence ID" value="XM_006667726.1"/>
</dbReference>
<dbReference type="STRING" id="983644.G3JAI7"/>
<reference evidence="2 3" key="1">
    <citation type="journal article" date="2011" name="Genome Biol.">
        <title>Genome sequence of the insect pathogenic fungus Cordyceps militaris, a valued traditional Chinese medicine.</title>
        <authorList>
            <person name="Zheng P."/>
            <person name="Xia Y."/>
            <person name="Xiao G."/>
            <person name="Xiong C."/>
            <person name="Hu X."/>
            <person name="Zhang S."/>
            <person name="Zheng H."/>
            <person name="Huang Y."/>
            <person name="Zhou Y."/>
            <person name="Wang S."/>
            <person name="Zhao G.P."/>
            <person name="Liu X."/>
            <person name="St Leger R.J."/>
            <person name="Wang C."/>
        </authorList>
    </citation>
    <scope>NUCLEOTIDE SEQUENCE [LARGE SCALE GENOMIC DNA]</scope>
    <source>
        <strain evidence="2 3">CM01</strain>
    </source>
</reference>
<dbReference type="KEGG" id="cmt:CCM_02574"/>
<name>G3JAI7_CORMM</name>
<dbReference type="VEuPathDB" id="FungiDB:CCM_02574"/>
<dbReference type="InParanoid" id="G3JAI7"/>
<organism evidence="2 3">
    <name type="scientific">Cordyceps militaris (strain CM01)</name>
    <name type="common">Caterpillar fungus</name>
    <dbReference type="NCBI Taxonomy" id="983644"/>
    <lineage>
        <taxon>Eukaryota</taxon>
        <taxon>Fungi</taxon>
        <taxon>Dikarya</taxon>
        <taxon>Ascomycota</taxon>
        <taxon>Pezizomycotina</taxon>
        <taxon>Sordariomycetes</taxon>
        <taxon>Hypocreomycetidae</taxon>
        <taxon>Hypocreales</taxon>
        <taxon>Cordycipitaceae</taxon>
        <taxon>Cordyceps</taxon>
    </lineage>
</organism>
<feature type="compositionally biased region" description="Basic residues" evidence="1">
    <location>
        <begin position="346"/>
        <end position="361"/>
    </location>
</feature>
<dbReference type="Proteomes" id="UP000001610">
    <property type="component" value="Unassembled WGS sequence"/>
</dbReference>
<protein>
    <submittedName>
        <fullName evidence="2">Uncharacterized protein</fullName>
    </submittedName>
</protein>
<evidence type="ECO:0000313" key="2">
    <source>
        <dbReference type="EMBL" id="EGX94303.1"/>
    </source>
</evidence>
<dbReference type="OrthoDB" id="3508621at2759"/>
<proteinExistence type="predicted"/>
<keyword evidence="3" id="KW-1185">Reference proteome</keyword>
<dbReference type="EMBL" id="JH126400">
    <property type="protein sequence ID" value="EGX94303.1"/>
    <property type="molecule type" value="Genomic_DNA"/>
</dbReference>
<accession>G3JAI7</accession>
<sequence>MDPSEKDARALPDTPGKWINYIQGAGHESSSLIGVQPKSSSEATIDQFYMLKTIYQAPEHILFLESDLALEPGSLNQANALLRDSTLWQDYLASFANTHSTSEYVFGLVQLYQRRSAKGLTGDGAIRQFKISPPEPTACLDTDQDGAPAETPDTASRVLSSVSEMSLDAIAQRLCVEDEEIVNFALVLFLDALVSITPVADINGGWWPCRSTFCVPNRAHKAYLAAVDGMFRVREVSEEQLTSQALFRSEYQGLRARAGKPATSSGNSMADGSEEGSDAADGSGEGGDAAKNSVPRGKKNKPSGTPSRVSERIANQVKNSKNNKDDNNGASYGKPVRLNLAIKNPKMPKRATSKGKGKGKGKASGEAEGEAEKHHKPYKHSPELPATHAITAIVEVKRASRVNAKRGWRRETLIQESAQMAAWISEVPMLVGQQEKDGKYRYVDPTQRDGSRTKKKCDQREIFVTIATYTQEYIHYIMNSIDQPAYQEALLGPECFLSMQPYGPFRVDKLSDMQKLAPLLVALSYQNYVI</sequence>
<feature type="region of interest" description="Disordered" evidence="1">
    <location>
        <begin position="257"/>
        <end position="382"/>
    </location>
</feature>
<evidence type="ECO:0000313" key="3">
    <source>
        <dbReference type="Proteomes" id="UP000001610"/>
    </source>
</evidence>